<dbReference type="GO" id="GO:0005634">
    <property type="term" value="C:nucleus"/>
    <property type="evidence" value="ECO:0007669"/>
    <property type="project" value="UniProtKB-SubCell"/>
</dbReference>
<name>A0AAD2HYE9_9AGAR</name>
<keyword evidence="7" id="KW-0539">Nucleus</keyword>
<dbReference type="InterPro" id="IPR051061">
    <property type="entry name" value="Zinc_finger_trans_reg"/>
</dbReference>
<evidence type="ECO:0000256" key="2">
    <source>
        <dbReference type="ARBA" id="ARBA00022723"/>
    </source>
</evidence>
<evidence type="ECO:0000256" key="5">
    <source>
        <dbReference type="ARBA" id="ARBA00023015"/>
    </source>
</evidence>
<dbReference type="InterPro" id="IPR013087">
    <property type="entry name" value="Znf_C2H2_type"/>
</dbReference>
<feature type="domain" description="C2H2-type" evidence="10">
    <location>
        <begin position="251"/>
        <end position="280"/>
    </location>
</feature>
<keyword evidence="12" id="KW-1185">Reference proteome</keyword>
<organism evidence="11 12">
    <name type="scientific">Mycena citricolor</name>
    <dbReference type="NCBI Taxonomy" id="2018698"/>
    <lineage>
        <taxon>Eukaryota</taxon>
        <taxon>Fungi</taxon>
        <taxon>Dikarya</taxon>
        <taxon>Basidiomycota</taxon>
        <taxon>Agaricomycotina</taxon>
        <taxon>Agaricomycetes</taxon>
        <taxon>Agaricomycetidae</taxon>
        <taxon>Agaricales</taxon>
        <taxon>Marasmiineae</taxon>
        <taxon>Mycenaceae</taxon>
        <taxon>Mycena</taxon>
    </lineage>
</organism>
<evidence type="ECO:0000256" key="8">
    <source>
        <dbReference type="PROSITE-ProRule" id="PRU00042"/>
    </source>
</evidence>
<gene>
    <name evidence="11" type="ORF">MYCIT1_LOCUS34188</name>
</gene>
<proteinExistence type="predicted"/>
<evidence type="ECO:0000256" key="3">
    <source>
        <dbReference type="ARBA" id="ARBA00022771"/>
    </source>
</evidence>
<comment type="caution">
    <text evidence="11">The sequence shown here is derived from an EMBL/GenBank/DDBJ whole genome shotgun (WGS) entry which is preliminary data.</text>
</comment>
<evidence type="ECO:0000256" key="9">
    <source>
        <dbReference type="SAM" id="MobiDB-lite"/>
    </source>
</evidence>
<evidence type="ECO:0000313" key="11">
    <source>
        <dbReference type="EMBL" id="CAK5282437.1"/>
    </source>
</evidence>
<dbReference type="Gene3D" id="3.30.160.60">
    <property type="entry name" value="Classic Zinc Finger"/>
    <property type="match status" value="1"/>
</dbReference>
<accession>A0AAD2HYE9</accession>
<feature type="region of interest" description="Disordered" evidence="9">
    <location>
        <begin position="273"/>
        <end position="293"/>
    </location>
</feature>
<dbReference type="GO" id="GO:0006357">
    <property type="term" value="P:regulation of transcription by RNA polymerase II"/>
    <property type="evidence" value="ECO:0007669"/>
    <property type="project" value="TreeGrafter"/>
</dbReference>
<dbReference type="SUPFAM" id="SSF57667">
    <property type="entry name" value="beta-beta-alpha zinc fingers"/>
    <property type="match status" value="1"/>
</dbReference>
<feature type="region of interest" description="Disordered" evidence="9">
    <location>
        <begin position="195"/>
        <end position="216"/>
    </location>
</feature>
<dbReference type="SMART" id="SM00355">
    <property type="entry name" value="ZnF_C2H2"/>
    <property type="match status" value="4"/>
</dbReference>
<sequence>MRDRIREMLIVLTSLSGPPIDPTSSVPSFAKHATSPIYGKRTSKPTLAVIYRTRSAHSFALRAIVQNDSGLLSTFGRMSIGIMERNHLSVQRTIVTKVLQNIISSSHISAANMRHPVRSPTAVTTRDVSNPSQQINIYEPTQRFIMTWTALQHHNRTVHPPTCPYPSCEGKTFTAQKGLRAHFKLHEQQMIEAELTGALSDDDERPPKKKRRGGEVGRDWVCGRDGCSKDFKSKKAMTTHVNITHLGRRDFECSHEGCDQKFGYKHLLQRHLAKHTAPTSSSDDSDDTSPKAPDLTIDIVTGQAYAHSAEKKLESFQAIQCPFPKLDGLGLVRVSRSKLTCAYVFNRAYDFRRHLQSAHDITVEKDVATSWVQRHRVSLLA</sequence>
<keyword evidence="2" id="KW-0479">Metal-binding</keyword>
<keyword evidence="3 8" id="KW-0863">Zinc-finger</keyword>
<reference evidence="11" key="1">
    <citation type="submission" date="2023-11" db="EMBL/GenBank/DDBJ databases">
        <authorList>
            <person name="De Vega J J."/>
            <person name="De Vega J J."/>
        </authorList>
    </citation>
    <scope>NUCLEOTIDE SEQUENCE</scope>
</reference>
<dbReference type="Proteomes" id="UP001295794">
    <property type="component" value="Unassembled WGS sequence"/>
</dbReference>
<keyword evidence="4" id="KW-0862">Zinc</keyword>
<keyword evidence="6" id="KW-0804">Transcription</keyword>
<evidence type="ECO:0000259" key="10">
    <source>
        <dbReference type="PROSITE" id="PS50157"/>
    </source>
</evidence>
<feature type="domain" description="C2H2-type" evidence="10">
    <location>
        <begin position="220"/>
        <end position="250"/>
    </location>
</feature>
<dbReference type="PANTHER" id="PTHR46179">
    <property type="entry name" value="ZINC FINGER PROTEIN"/>
    <property type="match status" value="1"/>
</dbReference>
<dbReference type="InterPro" id="IPR036236">
    <property type="entry name" value="Znf_C2H2_sf"/>
</dbReference>
<dbReference type="GO" id="GO:0008270">
    <property type="term" value="F:zinc ion binding"/>
    <property type="evidence" value="ECO:0007669"/>
    <property type="project" value="UniProtKB-KW"/>
</dbReference>
<dbReference type="AlphaFoldDB" id="A0AAD2HYE9"/>
<dbReference type="EMBL" id="CAVNYO010000454">
    <property type="protein sequence ID" value="CAK5282437.1"/>
    <property type="molecule type" value="Genomic_DNA"/>
</dbReference>
<dbReference type="PANTHER" id="PTHR46179:SF13">
    <property type="entry name" value="C2H2-TYPE DOMAIN-CONTAINING PROTEIN"/>
    <property type="match status" value="1"/>
</dbReference>
<evidence type="ECO:0000256" key="1">
    <source>
        <dbReference type="ARBA" id="ARBA00004123"/>
    </source>
</evidence>
<evidence type="ECO:0000256" key="6">
    <source>
        <dbReference type="ARBA" id="ARBA00023163"/>
    </source>
</evidence>
<evidence type="ECO:0000256" key="4">
    <source>
        <dbReference type="ARBA" id="ARBA00022833"/>
    </source>
</evidence>
<dbReference type="PROSITE" id="PS00028">
    <property type="entry name" value="ZINC_FINGER_C2H2_1"/>
    <property type="match status" value="2"/>
</dbReference>
<keyword evidence="5" id="KW-0805">Transcription regulation</keyword>
<comment type="subcellular location">
    <subcellularLocation>
        <location evidence="1">Nucleus</location>
    </subcellularLocation>
</comment>
<evidence type="ECO:0000313" key="12">
    <source>
        <dbReference type="Proteomes" id="UP001295794"/>
    </source>
</evidence>
<protein>
    <recommendedName>
        <fullName evidence="10">C2H2-type domain-containing protein</fullName>
    </recommendedName>
</protein>
<evidence type="ECO:0000256" key="7">
    <source>
        <dbReference type="ARBA" id="ARBA00023242"/>
    </source>
</evidence>
<dbReference type="PROSITE" id="PS50157">
    <property type="entry name" value="ZINC_FINGER_C2H2_2"/>
    <property type="match status" value="2"/>
</dbReference>